<accession>A0A662D7A0</accession>
<dbReference type="EMBL" id="QMPY01000001">
    <property type="protein sequence ID" value="RLE08945.1"/>
    <property type="molecule type" value="Genomic_DNA"/>
</dbReference>
<dbReference type="Proteomes" id="UP000277457">
    <property type="component" value="Unassembled WGS sequence"/>
</dbReference>
<gene>
    <name evidence="2" type="ORF">DRZ78_00015</name>
</gene>
<name>A0A662D7A0_UNCAE</name>
<protein>
    <submittedName>
        <fullName evidence="2">Uncharacterized protein</fullName>
    </submittedName>
</protein>
<keyword evidence="1" id="KW-1133">Transmembrane helix</keyword>
<comment type="caution">
    <text evidence="2">The sequence shown here is derived from an EMBL/GenBank/DDBJ whole genome shotgun (WGS) entry which is preliminary data.</text>
</comment>
<keyword evidence="1" id="KW-0472">Membrane</keyword>
<evidence type="ECO:0000313" key="3">
    <source>
        <dbReference type="Proteomes" id="UP000277457"/>
    </source>
</evidence>
<organism evidence="2 3">
    <name type="scientific">Aerophobetes bacterium</name>
    <dbReference type="NCBI Taxonomy" id="2030807"/>
    <lineage>
        <taxon>Bacteria</taxon>
        <taxon>Candidatus Aerophobota</taxon>
    </lineage>
</organism>
<proteinExistence type="predicted"/>
<feature type="transmembrane region" description="Helical" evidence="1">
    <location>
        <begin position="35"/>
        <end position="52"/>
    </location>
</feature>
<feature type="transmembrane region" description="Helical" evidence="1">
    <location>
        <begin position="12"/>
        <end position="29"/>
    </location>
</feature>
<reference evidence="2 3" key="1">
    <citation type="submission" date="2018-06" db="EMBL/GenBank/DDBJ databases">
        <title>Extensive metabolic versatility and redundancy in microbially diverse, dynamic hydrothermal sediments.</title>
        <authorList>
            <person name="Dombrowski N."/>
            <person name="Teske A."/>
            <person name="Baker B.J."/>
        </authorList>
    </citation>
    <scope>NUCLEOTIDE SEQUENCE [LARGE SCALE GENOMIC DNA]</scope>
    <source>
        <strain evidence="2">B7_G13</strain>
    </source>
</reference>
<evidence type="ECO:0000313" key="2">
    <source>
        <dbReference type="EMBL" id="RLE08945.1"/>
    </source>
</evidence>
<evidence type="ECO:0000256" key="1">
    <source>
        <dbReference type="SAM" id="Phobius"/>
    </source>
</evidence>
<sequence>MEKEKLRLKTMQAMVAIIALTILESIALLKGLDGVLFSFVVAVISGLGGYNIKKIKDLYGKG</sequence>
<dbReference type="AlphaFoldDB" id="A0A662D7A0"/>
<keyword evidence="1" id="KW-0812">Transmembrane</keyword>